<dbReference type="AlphaFoldDB" id="A0A8S2W6T0"/>
<reference evidence="1" key="1">
    <citation type="submission" date="2021-02" db="EMBL/GenBank/DDBJ databases">
        <authorList>
            <person name="Nowell W R."/>
        </authorList>
    </citation>
    <scope>NUCLEOTIDE SEQUENCE</scope>
</reference>
<sequence length="74" mass="8313">NCATQITTLTPPENVDDNQYLSSDSPVPVNNNPVLLIDEDPIEEIEVMPISSGSGYYPYDYQTTRTKRIIQPQI</sequence>
<evidence type="ECO:0000313" key="2">
    <source>
        <dbReference type="Proteomes" id="UP000676336"/>
    </source>
</evidence>
<proteinExistence type="predicted"/>
<comment type="caution">
    <text evidence="1">The sequence shown here is derived from an EMBL/GenBank/DDBJ whole genome shotgun (WGS) entry which is preliminary data.</text>
</comment>
<evidence type="ECO:0000313" key="1">
    <source>
        <dbReference type="EMBL" id="CAF4434474.1"/>
    </source>
</evidence>
<organism evidence="1 2">
    <name type="scientific">Rotaria magnacalcarata</name>
    <dbReference type="NCBI Taxonomy" id="392030"/>
    <lineage>
        <taxon>Eukaryota</taxon>
        <taxon>Metazoa</taxon>
        <taxon>Spiralia</taxon>
        <taxon>Gnathifera</taxon>
        <taxon>Rotifera</taxon>
        <taxon>Eurotatoria</taxon>
        <taxon>Bdelloidea</taxon>
        <taxon>Philodinida</taxon>
        <taxon>Philodinidae</taxon>
        <taxon>Rotaria</taxon>
    </lineage>
</organism>
<accession>A0A8S2W6T0</accession>
<protein>
    <submittedName>
        <fullName evidence="1">Uncharacterized protein</fullName>
    </submittedName>
</protein>
<dbReference type="EMBL" id="CAJOBI010065576">
    <property type="protein sequence ID" value="CAF4434474.1"/>
    <property type="molecule type" value="Genomic_DNA"/>
</dbReference>
<feature type="non-terminal residue" evidence="1">
    <location>
        <position position="1"/>
    </location>
</feature>
<gene>
    <name evidence="1" type="ORF">SMN809_LOCUS31981</name>
</gene>
<name>A0A8S2W6T0_9BILA</name>
<feature type="non-terminal residue" evidence="1">
    <location>
        <position position="74"/>
    </location>
</feature>
<dbReference type="Proteomes" id="UP000676336">
    <property type="component" value="Unassembled WGS sequence"/>
</dbReference>